<proteinExistence type="predicted"/>
<dbReference type="Proteomes" id="UP000009169">
    <property type="component" value="Unassembled WGS sequence"/>
</dbReference>
<dbReference type="HOGENOM" id="CLU_122056_0_0_1"/>
<dbReference type="VEuPathDB" id="FungiDB:TEQG_00801"/>
<evidence type="ECO:0000313" key="2">
    <source>
        <dbReference type="Proteomes" id="UP000009169"/>
    </source>
</evidence>
<protein>
    <submittedName>
        <fullName evidence="1">Uncharacterized protein</fullName>
    </submittedName>
</protein>
<dbReference type="AlphaFoldDB" id="F2PIJ4"/>
<gene>
    <name evidence="1" type="ORF">TEQG_00801</name>
</gene>
<name>F2PIJ4_TRIEC</name>
<accession>F2PIJ4</accession>
<dbReference type="EMBL" id="DS995719">
    <property type="protein sequence ID" value="EGE01756.1"/>
    <property type="molecule type" value="Genomic_DNA"/>
</dbReference>
<evidence type="ECO:0000313" key="1">
    <source>
        <dbReference type="EMBL" id="EGE01756.1"/>
    </source>
</evidence>
<reference evidence="2" key="1">
    <citation type="journal article" date="2012" name="MBio">
        <title>Comparative genome analysis of Trichophyton rubrum and related dermatophytes reveals candidate genes involved in infection.</title>
        <authorList>
            <person name="Martinez D.A."/>
            <person name="Oliver B.G."/>
            <person name="Graeser Y."/>
            <person name="Goldberg J.M."/>
            <person name="Li W."/>
            <person name="Martinez-Rossi N.M."/>
            <person name="Monod M."/>
            <person name="Shelest E."/>
            <person name="Barton R.C."/>
            <person name="Birch E."/>
            <person name="Brakhage A.A."/>
            <person name="Chen Z."/>
            <person name="Gurr S.J."/>
            <person name="Heiman D."/>
            <person name="Heitman J."/>
            <person name="Kosti I."/>
            <person name="Rossi A."/>
            <person name="Saif S."/>
            <person name="Samalova M."/>
            <person name="Saunders C.W."/>
            <person name="Shea T."/>
            <person name="Summerbell R.C."/>
            <person name="Xu J."/>
            <person name="Young S."/>
            <person name="Zeng Q."/>
            <person name="Birren B.W."/>
            <person name="Cuomo C.A."/>
            <person name="White T.C."/>
        </authorList>
    </citation>
    <scope>NUCLEOTIDE SEQUENCE [LARGE SCALE GENOMIC DNA]</scope>
    <source>
        <strain evidence="2">ATCC MYA-4606 / CBS 127.97</strain>
    </source>
</reference>
<organism evidence="1 2">
    <name type="scientific">Trichophyton equinum (strain ATCC MYA-4606 / CBS 127.97)</name>
    <name type="common">Horse ringworm fungus</name>
    <dbReference type="NCBI Taxonomy" id="559882"/>
    <lineage>
        <taxon>Eukaryota</taxon>
        <taxon>Fungi</taxon>
        <taxon>Dikarya</taxon>
        <taxon>Ascomycota</taxon>
        <taxon>Pezizomycotina</taxon>
        <taxon>Eurotiomycetes</taxon>
        <taxon>Eurotiomycetidae</taxon>
        <taxon>Onygenales</taxon>
        <taxon>Arthrodermataceae</taxon>
        <taxon>Trichophyton</taxon>
    </lineage>
</organism>
<keyword evidence="2" id="KW-1185">Reference proteome</keyword>
<sequence length="162" mass="18624">MGLRATGLVKEARQLTAPIRKPPKVITNLIHFKFRRYVSPRNQMEFSVLMVRKLSALLLTSGAQVRKKERARALNLPTEYDPTFAPSILWTQIARSIPDVGRTEPRRLTASLVNPDIDIVTIFASWISPFYEWDRISYRKPALFDGNKHSMFSLVSQNRNNP</sequence>